<dbReference type="RefSeq" id="WP_149526862.1">
    <property type="nucleotide sequence ID" value="NZ_CP030848.1"/>
</dbReference>
<evidence type="ECO:0000256" key="6">
    <source>
        <dbReference type="SAM" id="SignalP"/>
    </source>
</evidence>
<evidence type="ECO:0000259" key="7">
    <source>
        <dbReference type="Pfam" id="PF07980"/>
    </source>
</evidence>
<proteinExistence type="inferred from homology"/>
<dbReference type="InterPro" id="IPR012944">
    <property type="entry name" value="SusD_RagB_dom"/>
</dbReference>
<dbReference type="Gene3D" id="1.25.40.390">
    <property type="match status" value="1"/>
</dbReference>
<keyword evidence="4" id="KW-0472">Membrane</keyword>
<comment type="subcellular location">
    <subcellularLocation>
        <location evidence="1">Cell outer membrane</location>
    </subcellularLocation>
</comment>
<evidence type="ECO:0000313" key="9">
    <source>
        <dbReference type="EMBL" id="MDM1047784.1"/>
    </source>
</evidence>
<dbReference type="Pfam" id="PF14322">
    <property type="entry name" value="SusD-like_3"/>
    <property type="match status" value="1"/>
</dbReference>
<dbReference type="CDD" id="cd08977">
    <property type="entry name" value="SusD"/>
    <property type="match status" value="1"/>
</dbReference>
<protein>
    <submittedName>
        <fullName evidence="9">RagB/SusD family nutrient uptake outer membrane protein</fullName>
    </submittedName>
</protein>
<comment type="similarity">
    <text evidence="2">Belongs to the SusD family.</text>
</comment>
<dbReference type="InterPro" id="IPR033985">
    <property type="entry name" value="SusD-like_N"/>
</dbReference>
<dbReference type="Gene3D" id="2.20.20.130">
    <property type="match status" value="1"/>
</dbReference>
<evidence type="ECO:0000259" key="8">
    <source>
        <dbReference type="Pfam" id="PF14322"/>
    </source>
</evidence>
<dbReference type="Pfam" id="PF07980">
    <property type="entry name" value="SusD_RagB"/>
    <property type="match status" value="1"/>
</dbReference>
<evidence type="ECO:0000256" key="1">
    <source>
        <dbReference type="ARBA" id="ARBA00004442"/>
    </source>
</evidence>
<accession>A0ABT7NKM9</accession>
<reference evidence="9" key="2">
    <citation type="journal article" date="2022" name="Sci. Total Environ.">
        <title>Prevalence, transmission, and molecular epidemiology of tet(X)-positive bacteria among humans, animals, and environmental niches in China: An epidemiological, and genomic-based study.</title>
        <authorList>
            <person name="Dong N."/>
            <person name="Zeng Y."/>
            <person name="Cai C."/>
            <person name="Sun C."/>
            <person name="Lu J."/>
            <person name="Liu C."/>
            <person name="Zhou H."/>
            <person name="Sun Q."/>
            <person name="Shu L."/>
            <person name="Wang H."/>
            <person name="Wang Y."/>
            <person name="Wang S."/>
            <person name="Wu C."/>
            <person name="Chan E.W."/>
            <person name="Chen G."/>
            <person name="Shen Z."/>
            <person name="Chen S."/>
            <person name="Zhang R."/>
        </authorList>
    </citation>
    <scope>NUCLEOTIDE SEQUENCE</scope>
    <source>
        <strain evidence="9">R1692</strain>
    </source>
</reference>
<reference evidence="9" key="1">
    <citation type="submission" date="2020-06" db="EMBL/GenBank/DDBJ databases">
        <authorList>
            <person name="Dong N."/>
        </authorList>
    </citation>
    <scope>NUCLEOTIDE SEQUENCE</scope>
    <source>
        <strain evidence="9">R1692</strain>
    </source>
</reference>
<sequence length="485" mass="53848">MKKKSIFIIALASISLFSCKDFLDVKPTNSIDSGETITTVADAKVMTNGLLRSLVTTSYYGRNFMIYGDAKGGDATIVSQGRGLDALYVFNHSVTNNNYSGFWADGYNAILQANNIIQSIDDIVANGSTLDFNTYKGQALTLRALVHFDLVRLYGKTYTDDPASFGVPIVTEKLKHDARLLRNSVTDVYKQILEDLKDAEALLPKTKTNGYVNYYANKAIQARVYLTMGDFTNAFAAAEEVINSKVYSLYSNSEWVSSWAAQFGKESIFEIAIAKDQGDLGSGSLGFYYLKSKQNNALGNFTASDYYVNRLGEDADDVRWGVITEDELERKAAVYKYVGGISQPFKGDGKDVFTAVNIKVIRLSEIYLIAAEAALKKAGPDAAKAATYLNEIRKRSPNLVAATAATVTEDMILNEKSKELYGEGQRYWDMIRNNKTITFNDEHVGVSLQHRQKTINRSFYKTILPIPQVEIDANPELEKQQNSGY</sequence>
<evidence type="ECO:0000313" key="10">
    <source>
        <dbReference type="Proteomes" id="UP001170954"/>
    </source>
</evidence>
<dbReference type="Proteomes" id="UP001170954">
    <property type="component" value="Unassembled WGS sequence"/>
</dbReference>
<feature type="domain" description="RagB/SusD" evidence="7">
    <location>
        <begin position="353"/>
        <end position="485"/>
    </location>
</feature>
<keyword evidence="3 6" id="KW-0732">Signal</keyword>
<dbReference type="InterPro" id="IPR011990">
    <property type="entry name" value="TPR-like_helical_dom_sf"/>
</dbReference>
<dbReference type="Gene3D" id="1.25.40.900">
    <property type="match status" value="1"/>
</dbReference>
<organism evidence="9 10">
    <name type="scientific">Sphingobacterium hotanense</name>
    <dbReference type="NCBI Taxonomy" id="649196"/>
    <lineage>
        <taxon>Bacteria</taxon>
        <taxon>Pseudomonadati</taxon>
        <taxon>Bacteroidota</taxon>
        <taxon>Sphingobacteriia</taxon>
        <taxon>Sphingobacteriales</taxon>
        <taxon>Sphingobacteriaceae</taxon>
        <taxon>Sphingobacterium</taxon>
    </lineage>
</organism>
<dbReference type="PROSITE" id="PS51257">
    <property type="entry name" value="PROKAR_LIPOPROTEIN"/>
    <property type="match status" value="1"/>
</dbReference>
<name>A0ABT7NKM9_9SPHI</name>
<feature type="signal peptide" evidence="6">
    <location>
        <begin position="1"/>
        <end position="20"/>
    </location>
</feature>
<evidence type="ECO:0000256" key="2">
    <source>
        <dbReference type="ARBA" id="ARBA00006275"/>
    </source>
</evidence>
<keyword evidence="5" id="KW-0998">Cell outer membrane</keyword>
<comment type="caution">
    <text evidence="9">The sequence shown here is derived from an EMBL/GenBank/DDBJ whole genome shotgun (WGS) entry which is preliminary data.</text>
</comment>
<evidence type="ECO:0000256" key="3">
    <source>
        <dbReference type="ARBA" id="ARBA00022729"/>
    </source>
</evidence>
<dbReference type="SUPFAM" id="SSF48452">
    <property type="entry name" value="TPR-like"/>
    <property type="match status" value="1"/>
</dbReference>
<feature type="domain" description="SusD-like N-terminal" evidence="8">
    <location>
        <begin position="21"/>
        <end position="226"/>
    </location>
</feature>
<evidence type="ECO:0000256" key="4">
    <source>
        <dbReference type="ARBA" id="ARBA00023136"/>
    </source>
</evidence>
<gene>
    <name evidence="9" type="ORF">HX018_05995</name>
</gene>
<dbReference type="EMBL" id="JACAGK010000012">
    <property type="protein sequence ID" value="MDM1047784.1"/>
    <property type="molecule type" value="Genomic_DNA"/>
</dbReference>
<feature type="chain" id="PRO_5046469775" evidence="6">
    <location>
        <begin position="21"/>
        <end position="485"/>
    </location>
</feature>
<evidence type="ECO:0000256" key="5">
    <source>
        <dbReference type="ARBA" id="ARBA00023237"/>
    </source>
</evidence>
<keyword evidence="10" id="KW-1185">Reference proteome</keyword>